<evidence type="ECO:0000313" key="7">
    <source>
        <dbReference type="EMBL" id="SFH33789.1"/>
    </source>
</evidence>
<dbReference type="RefSeq" id="WP_245768126.1">
    <property type="nucleotide sequence ID" value="NZ_FOPP01000009.1"/>
</dbReference>
<evidence type="ECO:0000256" key="3">
    <source>
        <dbReference type="ARBA" id="ARBA00022801"/>
    </source>
</evidence>
<dbReference type="GO" id="GO:0046872">
    <property type="term" value="F:metal ion binding"/>
    <property type="evidence" value="ECO:0007669"/>
    <property type="project" value="UniProtKB-KW"/>
</dbReference>
<evidence type="ECO:0000256" key="1">
    <source>
        <dbReference type="ARBA" id="ARBA00022670"/>
    </source>
</evidence>
<dbReference type="GO" id="GO:0008237">
    <property type="term" value="F:metallopeptidase activity"/>
    <property type="evidence" value="ECO:0007669"/>
    <property type="project" value="UniProtKB-KW"/>
</dbReference>
<dbReference type="Gene3D" id="3.40.140.10">
    <property type="entry name" value="Cytidine Deaminase, domain 2"/>
    <property type="match status" value="1"/>
</dbReference>
<dbReference type="InterPro" id="IPR037518">
    <property type="entry name" value="MPN"/>
</dbReference>
<dbReference type="InterPro" id="IPR020891">
    <property type="entry name" value="UPF0758_CS"/>
</dbReference>
<keyword evidence="2" id="KW-0479">Metal-binding</keyword>
<evidence type="ECO:0000313" key="8">
    <source>
        <dbReference type="Proteomes" id="UP000199666"/>
    </source>
</evidence>
<dbReference type="PANTHER" id="PTHR30471:SF3">
    <property type="entry name" value="UPF0758 PROTEIN YEES-RELATED"/>
    <property type="match status" value="1"/>
</dbReference>
<dbReference type="Proteomes" id="UP000199666">
    <property type="component" value="Unassembled WGS sequence"/>
</dbReference>
<evidence type="ECO:0000259" key="6">
    <source>
        <dbReference type="PROSITE" id="PS50249"/>
    </source>
</evidence>
<dbReference type="InterPro" id="IPR001405">
    <property type="entry name" value="UPF0758"/>
</dbReference>
<evidence type="ECO:0000256" key="5">
    <source>
        <dbReference type="ARBA" id="ARBA00023049"/>
    </source>
</evidence>
<dbReference type="InterPro" id="IPR025657">
    <property type="entry name" value="RadC_JAB"/>
</dbReference>
<keyword evidence="5" id="KW-0482">Metalloprotease</keyword>
<dbReference type="GO" id="GO:0006508">
    <property type="term" value="P:proteolysis"/>
    <property type="evidence" value="ECO:0007669"/>
    <property type="project" value="UniProtKB-KW"/>
</dbReference>
<proteinExistence type="predicted"/>
<keyword evidence="4" id="KW-0862">Zinc</keyword>
<dbReference type="AlphaFoldDB" id="A0A1I2Z8A6"/>
<dbReference type="PROSITE" id="PS01302">
    <property type="entry name" value="UPF0758"/>
    <property type="match status" value="1"/>
</dbReference>
<keyword evidence="1" id="KW-0645">Protease</keyword>
<keyword evidence="8" id="KW-1185">Reference proteome</keyword>
<protein>
    <submittedName>
        <fullName evidence="7">DNA repair protein RadC</fullName>
    </submittedName>
</protein>
<accession>A0A1I2Z8A6</accession>
<reference evidence="7 8" key="1">
    <citation type="submission" date="2016-10" db="EMBL/GenBank/DDBJ databases">
        <authorList>
            <person name="de Groot N.N."/>
        </authorList>
    </citation>
    <scope>NUCLEOTIDE SEQUENCE [LARGE SCALE GENOMIC DNA]</scope>
    <source>
        <strain evidence="7 8">DSM 18684</strain>
    </source>
</reference>
<keyword evidence="3" id="KW-0378">Hydrolase</keyword>
<dbReference type="EMBL" id="FOPP01000009">
    <property type="protein sequence ID" value="SFH33789.1"/>
    <property type="molecule type" value="Genomic_DNA"/>
</dbReference>
<dbReference type="PROSITE" id="PS50249">
    <property type="entry name" value="MPN"/>
    <property type="match status" value="1"/>
</dbReference>
<organism evidence="7 8">
    <name type="scientific">Pedobacter insulae</name>
    <dbReference type="NCBI Taxonomy" id="414048"/>
    <lineage>
        <taxon>Bacteria</taxon>
        <taxon>Pseudomonadati</taxon>
        <taxon>Bacteroidota</taxon>
        <taxon>Sphingobacteriia</taxon>
        <taxon>Sphingobacteriales</taxon>
        <taxon>Sphingobacteriaceae</taxon>
        <taxon>Pedobacter</taxon>
    </lineage>
</organism>
<gene>
    <name evidence="7" type="ORF">SAMN04489864_10948</name>
</gene>
<dbReference type="PANTHER" id="PTHR30471">
    <property type="entry name" value="DNA REPAIR PROTEIN RADC"/>
    <property type="match status" value="1"/>
</dbReference>
<feature type="domain" description="MPN" evidence="6">
    <location>
        <begin position="30"/>
        <end position="156"/>
    </location>
</feature>
<evidence type="ECO:0000256" key="4">
    <source>
        <dbReference type="ARBA" id="ARBA00022833"/>
    </source>
</evidence>
<sequence>MSVQTQNPFFSISEIKVSYQPKFKASERPQVTTSQHAYDIFYENWNHDIIEMTEQCYMLLLNRSNRVIGIKEVSSGGMTGTVIDPKLVFSVALKSLCTGIILCHNHPSGGLKPSEADLMLTRRLVEVGKLLDLQLLDHIILTKHCGFYSFADEGII</sequence>
<name>A0A1I2Z8A6_9SPHI</name>
<dbReference type="Pfam" id="PF04002">
    <property type="entry name" value="RadC"/>
    <property type="match status" value="1"/>
</dbReference>
<dbReference type="STRING" id="414048.SAMN04489864_10948"/>
<dbReference type="CDD" id="cd08071">
    <property type="entry name" value="MPN_DUF2466"/>
    <property type="match status" value="1"/>
</dbReference>
<evidence type="ECO:0000256" key="2">
    <source>
        <dbReference type="ARBA" id="ARBA00022723"/>
    </source>
</evidence>